<protein>
    <recommendedName>
        <fullName evidence="2">Minor capsid protein P9 transmembrane helices domain-containing protein</fullName>
    </recommendedName>
</protein>
<name>E3T4W4_CROVB</name>
<organismHost>
    <name type="scientific">Cafeteria roenbergensis</name>
    <name type="common">Marine flagellate</name>
    <dbReference type="NCBI Taxonomy" id="33653"/>
</organismHost>
<dbReference type="Pfam" id="PF19066">
    <property type="entry name" value="P9_TM"/>
    <property type="match status" value="1"/>
</dbReference>
<dbReference type="GeneID" id="9887596"/>
<feature type="domain" description="Minor capsid protein P9 transmembrane helices" evidence="2">
    <location>
        <begin position="2"/>
        <end position="66"/>
    </location>
</feature>
<keyword evidence="1" id="KW-1133">Transmembrane helix</keyword>
<dbReference type="Proteomes" id="UP000029781">
    <property type="component" value="Segment"/>
</dbReference>
<dbReference type="KEGG" id="vg:9887596"/>
<feature type="transmembrane region" description="Helical" evidence="1">
    <location>
        <begin position="28"/>
        <end position="45"/>
    </location>
</feature>
<reference evidence="3 4" key="1">
    <citation type="journal article" date="2010" name="Proc. Natl. Acad. Sci. U.S.A.">
        <title>Giant virus with a remarkable complement of genes infects marine zooplankton.</title>
        <authorList>
            <person name="Fischer M.G."/>
            <person name="Allen M.J."/>
            <person name="Wilson W.H."/>
            <person name="Suttle C.A."/>
        </authorList>
    </citation>
    <scope>NUCLEOTIDE SEQUENCE [LARGE SCALE GENOMIC DNA]</scope>
    <source>
        <strain evidence="3 4">BV-PW1</strain>
    </source>
</reference>
<evidence type="ECO:0000313" key="4">
    <source>
        <dbReference type="Proteomes" id="UP000029781"/>
    </source>
</evidence>
<evidence type="ECO:0000259" key="2">
    <source>
        <dbReference type="Pfam" id="PF19066"/>
    </source>
</evidence>
<gene>
    <name evidence="3" type="ORF">crov194</name>
</gene>
<keyword evidence="1" id="KW-0472">Membrane</keyword>
<dbReference type="InterPro" id="IPR043915">
    <property type="entry name" value="P9_TM"/>
</dbReference>
<keyword evidence="1" id="KW-0812">Transmembrane</keyword>
<evidence type="ECO:0000256" key="1">
    <source>
        <dbReference type="SAM" id="Phobius"/>
    </source>
</evidence>
<dbReference type="RefSeq" id="YP_003969826.1">
    <property type="nucleotide sequence ID" value="NC_014637.1"/>
</dbReference>
<feature type="transmembrane region" description="Helical" evidence="1">
    <location>
        <begin position="51"/>
        <end position="67"/>
    </location>
</feature>
<proteinExistence type="predicted"/>
<sequence>MFWLNNPKILIESYKIYPNKSMSYHEKLNSIARFSLLFLIIIYLLGGDMTWMSFSVTLLILTILLNINKEKFENNDCFQVTKDNPYGNFTMGDYYDNVNKPPVCPTTLKESEDKIKESFNGLLPEDHYDKHINFRDFYTLPVTKVINDQTEFAKFLLGKSGECKHDGNNCLKNQDPKFHRGRFFDGNRP</sequence>
<organism evidence="3 4">
    <name type="scientific">Cafeteria roenbergensis virus (strain BV-PW1)</name>
    <name type="common">CroV</name>
    <dbReference type="NCBI Taxonomy" id="693272"/>
    <lineage>
        <taxon>Viruses</taxon>
        <taxon>Varidnaviria</taxon>
        <taxon>Bamfordvirae</taxon>
        <taxon>Nucleocytoviricota</taxon>
        <taxon>Megaviricetes</taxon>
        <taxon>Imitervirales</taxon>
        <taxon>Mimiviridae</taxon>
        <taxon>Aliimimivirinae</taxon>
        <taxon>Rheavirus</taxon>
        <taxon>Rheavirus sinusmexicani</taxon>
    </lineage>
</organism>
<evidence type="ECO:0000313" key="3">
    <source>
        <dbReference type="EMBL" id="ADO67227.1"/>
    </source>
</evidence>
<dbReference type="EMBL" id="GU244497">
    <property type="protein sequence ID" value="ADO67227.1"/>
    <property type="molecule type" value="Genomic_DNA"/>
</dbReference>
<keyword evidence="4" id="KW-1185">Reference proteome</keyword>
<accession>E3T4W4</accession>